<name>A0A099JQ23_9MICO</name>
<dbReference type="AlphaFoldDB" id="A0A099JQ23"/>
<dbReference type="GO" id="GO:0016020">
    <property type="term" value="C:membrane"/>
    <property type="evidence" value="ECO:0007669"/>
    <property type="project" value="UniProtKB-UniRule"/>
</dbReference>
<dbReference type="Proteomes" id="UP000561726">
    <property type="component" value="Unassembled WGS sequence"/>
</dbReference>
<reference evidence="2 4" key="1">
    <citation type="submission" date="2014-08" db="EMBL/GenBank/DDBJ databases">
        <authorList>
            <person name="Sisinthy S."/>
        </authorList>
    </citation>
    <scope>NUCLEOTIDE SEQUENCE [LARGE SCALE GENOMIC DNA]</scope>
    <source>
        <strain evidence="2 4">RuG17</strain>
    </source>
</reference>
<dbReference type="NCBIfam" id="TIGR02228">
    <property type="entry name" value="sigpep_I_arch"/>
    <property type="match status" value="1"/>
</dbReference>
<keyword evidence="4" id="KW-1185">Reference proteome</keyword>
<dbReference type="RefSeq" id="WP_183323606.1">
    <property type="nucleotide sequence ID" value="NZ_JACHBQ010000001.1"/>
</dbReference>
<dbReference type="MEROPS" id="S26.011"/>
<proteinExistence type="predicted"/>
<evidence type="ECO:0000313" key="2">
    <source>
        <dbReference type="EMBL" id="KGJ79712.1"/>
    </source>
</evidence>
<dbReference type="eggNOG" id="COG0681">
    <property type="taxonomic scope" value="Bacteria"/>
</dbReference>
<evidence type="ECO:0000313" key="3">
    <source>
        <dbReference type="EMBL" id="MBB5642701.1"/>
    </source>
</evidence>
<dbReference type="InterPro" id="IPR001733">
    <property type="entry name" value="Peptidase_S26B"/>
</dbReference>
<dbReference type="STRING" id="1001240.GY21_04095"/>
<dbReference type="GO" id="GO:0004252">
    <property type="term" value="F:serine-type endopeptidase activity"/>
    <property type="evidence" value="ECO:0007669"/>
    <property type="project" value="UniProtKB-UniRule"/>
</dbReference>
<comment type="caution">
    <text evidence="2">The sequence shown here is derived from an EMBL/GenBank/DDBJ whole genome shotgun (WGS) entry which is preliminary data.</text>
</comment>
<dbReference type="GO" id="GO:0009003">
    <property type="term" value="F:signal peptidase activity"/>
    <property type="evidence" value="ECO:0007669"/>
    <property type="project" value="UniProtKB-EC"/>
</dbReference>
<reference evidence="3 5" key="2">
    <citation type="submission" date="2020-08" db="EMBL/GenBank/DDBJ databases">
        <title>Sequencing the genomes of 1000 actinobacteria strains.</title>
        <authorList>
            <person name="Klenk H.-P."/>
        </authorList>
    </citation>
    <scope>NUCLEOTIDE SEQUENCE [LARGE SCALE GENOMIC DNA]</scope>
    <source>
        <strain evidence="3 5">DSM 21065</strain>
    </source>
</reference>
<dbReference type="GO" id="GO:0006465">
    <property type="term" value="P:signal peptide processing"/>
    <property type="evidence" value="ECO:0007669"/>
    <property type="project" value="UniProtKB-UniRule"/>
</dbReference>
<organism evidence="2 4">
    <name type="scientific">Cryobacterium roopkundense</name>
    <dbReference type="NCBI Taxonomy" id="1001240"/>
    <lineage>
        <taxon>Bacteria</taxon>
        <taxon>Bacillati</taxon>
        <taxon>Actinomycetota</taxon>
        <taxon>Actinomycetes</taxon>
        <taxon>Micrococcales</taxon>
        <taxon>Microbacteriaceae</taxon>
        <taxon>Cryobacterium</taxon>
    </lineage>
</organism>
<dbReference type="EMBL" id="JACHBQ010000001">
    <property type="protein sequence ID" value="MBB5642701.1"/>
    <property type="molecule type" value="Genomic_DNA"/>
</dbReference>
<dbReference type="CDD" id="cd06462">
    <property type="entry name" value="Peptidase_S24_S26"/>
    <property type="match status" value="1"/>
</dbReference>
<evidence type="ECO:0000256" key="1">
    <source>
        <dbReference type="NCBIfam" id="TIGR02228"/>
    </source>
</evidence>
<sequence length="161" mass="16772">MASIVRMVAIVVTVFALVGAPVVLIATGVLPYRAYVVQTGSMIPAIPPESLVVVHVKEYAVGQVITFLREGAVVTHRLMSVNADGSLVTRGDANEADDASSVAVADVIGGVVASPPKVGFWVVYFQNPLTLGSLVLCVLSFWVAFSSDDDEEPVTLATAAA</sequence>
<protein>
    <recommendedName>
        <fullName evidence="1">Signal peptidase I</fullName>
        <ecNumber evidence="1">3.4.21.89</ecNumber>
    </recommendedName>
</protein>
<dbReference type="EMBL" id="JPXF01000010">
    <property type="protein sequence ID" value="KGJ79712.1"/>
    <property type="molecule type" value="Genomic_DNA"/>
</dbReference>
<accession>A0A099JQ23</accession>
<dbReference type="Proteomes" id="UP000029864">
    <property type="component" value="Unassembled WGS sequence"/>
</dbReference>
<evidence type="ECO:0000313" key="4">
    <source>
        <dbReference type="Proteomes" id="UP000029864"/>
    </source>
</evidence>
<evidence type="ECO:0000313" key="5">
    <source>
        <dbReference type="Proteomes" id="UP000561726"/>
    </source>
</evidence>
<gene>
    <name evidence="3" type="ORF">BJ997_003249</name>
    <name evidence="2" type="ORF">GY21_04095</name>
</gene>
<dbReference type="EC" id="3.4.21.89" evidence="1"/>